<reference evidence="1 2" key="1">
    <citation type="journal article" date="2023" name="Int. J. Mol. Sci.">
        <title>De Novo Assembly and Annotation of 11 Diverse Shrub Willow (Salix) Genomes Reveals Novel Gene Organization in Sex-Linked Regions.</title>
        <authorList>
            <person name="Hyden B."/>
            <person name="Feng K."/>
            <person name="Yates T.B."/>
            <person name="Jawdy S."/>
            <person name="Cereghino C."/>
            <person name="Smart L.B."/>
            <person name="Muchero W."/>
        </authorList>
    </citation>
    <scope>NUCLEOTIDE SEQUENCE [LARGE SCALE GENOMIC DNA]</scope>
    <source>
        <tissue evidence="1">Shoot tip</tissue>
    </source>
</reference>
<name>A0AAD6JSS3_9ROSI</name>
<dbReference type="PANTHER" id="PTHR13593">
    <property type="match status" value="1"/>
</dbReference>
<organism evidence="1 2">
    <name type="scientific">Salix udensis</name>
    <dbReference type="NCBI Taxonomy" id="889485"/>
    <lineage>
        <taxon>Eukaryota</taxon>
        <taxon>Viridiplantae</taxon>
        <taxon>Streptophyta</taxon>
        <taxon>Embryophyta</taxon>
        <taxon>Tracheophyta</taxon>
        <taxon>Spermatophyta</taxon>
        <taxon>Magnoliopsida</taxon>
        <taxon>eudicotyledons</taxon>
        <taxon>Gunneridae</taxon>
        <taxon>Pentapetalae</taxon>
        <taxon>rosids</taxon>
        <taxon>fabids</taxon>
        <taxon>Malpighiales</taxon>
        <taxon>Salicaceae</taxon>
        <taxon>Saliceae</taxon>
        <taxon>Salix</taxon>
    </lineage>
</organism>
<dbReference type="AlphaFoldDB" id="A0AAD6JSS3"/>
<dbReference type="GO" id="GO:0008081">
    <property type="term" value="F:phosphoric diester hydrolase activity"/>
    <property type="evidence" value="ECO:0007669"/>
    <property type="project" value="TreeGrafter"/>
</dbReference>
<accession>A0AAD6JSS3</accession>
<comment type="caution">
    <text evidence="1">The sequence shown here is derived from an EMBL/GenBank/DDBJ whole genome shotgun (WGS) entry which is preliminary data.</text>
</comment>
<sequence>MVQKNQRLVVFTSKSAKEAPEVIASEWRYVVENQYGDGGMIAGSCPNRRRIACLECNIKVLQLLGLAGLNMSDDHLPSFPKQIVFH</sequence>
<evidence type="ECO:0000313" key="2">
    <source>
        <dbReference type="Proteomes" id="UP001162972"/>
    </source>
</evidence>
<protein>
    <submittedName>
        <fullName evidence="1">Uncharacterized protein</fullName>
    </submittedName>
</protein>
<gene>
    <name evidence="1" type="ORF">OIU84_009152</name>
</gene>
<dbReference type="InterPro" id="IPR051057">
    <property type="entry name" value="PI-PLC_domain"/>
</dbReference>
<dbReference type="Proteomes" id="UP001162972">
    <property type="component" value="Chromosome 9"/>
</dbReference>
<dbReference type="Pfam" id="PF26178">
    <property type="entry name" value="PI-PLC_cat"/>
    <property type="match status" value="1"/>
</dbReference>
<keyword evidence="2" id="KW-1185">Reference proteome</keyword>
<dbReference type="EMBL" id="JAPFFJ010000015">
    <property type="protein sequence ID" value="KAJ6409594.1"/>
    <property type="molecule type" value="Genomic_DNA"/>
</dbReference>
<proteinExistence type="predicted"/>
<dbReference type="PANTHER" id="PTHR13593:SF134">
    <property type="entry name" value="F14J22.5 PROTEIN"/>
    <property type="match status" value="1"/>
</dbReference>
<evidence type="ECO:0000313" key="1">
    <source>
        <dbReference type="EMBL" id="KAJ6409594.1"/>
    </source>
</evidence>